<evidence type="ECO:0000313" key="2">
    <source>
        <dbReference type="Proteomes" id="UP000032160"/>
    </source>
</evidence>
<dbReference type="HOGENOM" id="CLU_189918_0_0_5"/>
<accession>X5MC92</accession>
<proteinExistence type="predicted"/>
<dbReference type="AlphaFoldDB" id="X5MC92"/>
<evidence type="ECO:0000313" key="1">
    <source>
        <dbReference type="EMBL" id="CDO58932.1"/>
    </source>
</evidence>
<dbReference type="OrthoDB" id="7364583at2"/>
<dbReference type="Proteomes" id="UP000032160">
    <property type="component" value="Chromosome I"/>
</dbReference>
<protein>
    <recommendedName>
        <fullName evidence="3">DUF1192 domain-containing protein</fullName>
    </recommendedName>
</protein>
<dbReference type="KEGG" id="pect:BN1012_Phect718"/>
<dbReference type="Pfam" id="PF06698">
    <property type="entry name" value="DUF1192"/>
    <property type="match status" value="1"/>
</dbReference>
<dbReference type="EMBL" id="HG966617">
    <property type="protein sequence ID" value="CDO58932.1"/>
    <property type="molecule type" value="Genomic_DNA"/>
</dbReference>
<keyword evidence="2" id="KW-1185">Reference proteome</keyword>
<dbReference type="InterPro" id="IPR009579">
    <property type="entry name" value="DUF1192"/>
</dbReference>
<dbReference type="STRING" id="1458461.BN1012_Phect718"/>
<sequence length="62" mass="6775">MQDDDLPPPPILSLTKAEIEDLSVPELEERIVALEAEIVRVRDVIATKQDSKSAAEAVFGKS</sequence>
<gene>
    <name evidence="1" type="ORF">BN1012_Phect718</name>
</gene>
<dbReference type="RefSeq" id="WP_043951001.1">
    <property type="nucleotide sequence ID" value="NZ_HG966617.1"/>
</dbReference>
<name>X5MC92_9HYPH</name>
<evidence type="ECO:0008006" key="3">
    <source>
        <dbReference type="Google" id="ProtNLM"/>
    </source>
</evidence>
<organism evidence="1 2">
    <name type="scientific">Candidatus Phaeomarinibacter ectocarpi</name>
    <dbReference type="NCBI Taxonomy" id="1458461"/>
    <lineage>
        <taxon>Bacteria</taxon>
        <taxon>Pseudomonadati</taxon>
        <taxon>Pseudomonadota</taxon>
        <taxon>Alphaproteobacteria</taxon>
        <taxon>Hyphomicrobiales</taxon>
        <taxon>Parvibaculaceae</taxon>
        <taxon>Candidatus Phaeomarinibacter</taxon>
    </lineage>
</organism>
<reference evidence="1 2" key="1">
    <citation type="journal article" date="2014" name="Front. Genet.">
        <title>Genome and metabolic network of "Candidatus Phaeomarinobacter ectocarpi" Ec32, a new candidate genus of Alphaproteobacteria frequently associated with brown algae.</title>
        <authorList>
            <person name="Dittami S.M."/>
            <person name="Barbeyron T."/>
            <person name="Boyen C."/>
            <person name="Cambefort J."/>
            <person name="Collet G."/>
            <person name="Delage L."/>
            <person name="Gobet A."/>
            <person name="Groisillier A."/>
            <person name="Leblanc C."/>
            <person name="Michel G."/>
            <person name="Scornet D."/>
            <person name="Siegel A."/>
            <person name="Tapia J.E."/>
            <person name="Tonon T."/>
        </authorList>
    </citation>
    <scope>NUCLEOTIDE SEQUENCE [LARGE SCALE GENOMIC DNA]</scope>
    <source>
        <strain evidence="1 2">Ec32</strain>
    </source>
</reference>